<evidence type="ECO:0000256" key="2">
    <source>
        <dbReference type="ARBA" id="ARBA00022722"/>
    </source>
</evidence>
<dbReference type="GO" id="GO:0003676">
    <property type="term" value="F:nucleic acid binding"/>
    <property type="evidence" value="ECO:0007669"/>
    <property type="project" value="InterPro"/>
</dbReference>
<accession>A0A6J5MZT1</accession>
<reference evidence="5" key="1">
    <citation type="submission" date="2020-04" db="EMBL/GenBank/DDBJ databases">
        <authorList>
            <person name="Chiriac C."/>
            <person name="Salcher M."/>
            <person name="Ghai R."/>
            <person name="Kavagutti S V."/>
        </authorList>
    </citation>
    <scope>NUCLEOTIDE SEQUENCE</scope>
</reference>
<dbReference type="InterPro" id="IPR011856">
    <property type="entry name" value="tRNA_endonuc-like_dom_sf"/>
</dbReference>
<name>A0A6J5MZT1_9CAUD</name>
<proteinExistence type="predicted"/>
<dbReference type="Gene3D" id="3.40.1350.10">
    <property type="match status" value="1"/>
</dbReference>
<feature type="domain" description="VRR-NUC" evidence="4">
    <location>
        <begin position="37"/>
        <end position="80"/>
    </location>
</feature>
<organism evidence="5">
    <name type="scientific">uncultured Caudovirales phage</name>
    <dbReference type="NCBI Taxonomy" id="2100421"/>
    <lineage>
        <taxon>Viruses</taxon>
        <taxon>Duplodnaviria</taxon>
        <taxon>Heunggongvirae</taxon>
        <taxon>Uroviricota</taxon>
        <taxon>Caudoviricetes</taxon>
        <taxon>Peduoviridae</taxon>
        <taxon>Maltschvirus</taxon>
        <taxon>Maltschvirus maltsch</taxon>
    </lineage>
</organism>
<keyword evidence="2" id="KW-0540">Nuclease</keyword>
<dbReference type="GO" id="GO:0016788">
    <property type="term" value="F:hydrolase activity, acting on ester bonds"/>
    <property type="evidence" value="ECO:0007669"/>
    <property type="project" value="InterPro"/>
</dbReference>
<protein>
    <recommendedName>
        <fullName evidence="4">VRR-NUC domain-containing protein</fullName>
    </recommendedName>
</protein>
<comment type="cofactor">
    <cofactor evidence="1">
        <name>Mg(2+)</name>
        <dbReference type="ChEBI" id="CHEBI:18420"/>
    </cofactor>
</comment>
<dbReference type="InterPro" id="IPR014883">
    <property type="entry name" value="VRR_NUC"/>
</dbReference>
<gene>
    <name evidence="5" type="ORF">UFOVP614_32</name>
</gene>
<evidence type="ECO:0000313" key="5">
    <source>
        <dbReference type="EMBL" id="CAB4152805.1"/>
    </source>
</evidence>
<dbReference type="EMBL" id="LR796573">
    <property type="protein sequence ID" value="CAB4152805.1"/>
    <property type="molecule type" value="Genomic_DNA"/>
</dbReference>
<evidence type="ECO:0000259" key="4">
    <source>
        <dbReference type="Pfam" id="PF08774"/>
    </source>
</evidence>
<dbReference type="GO" id="GO:0004518">
    <property type="term" value="F:nuclease activity"/>
    <property type="evidence" value="ECO:0007669"/>
    <property type="project" value="UniProtKB-KW"/>
</dbReference>
<keyword evidence="3" id="KW-0378">Hydrolase</keyword>
<sequence length="100" mass="11051">MTANELTKEAIKTLNKNGAFVWRNNNLAVRGRTFIGLKGVPDVVGFTNQGVAVYCETKAIGDKLSTYQIAFLNLAKASKCLCYIATEENGKLTLKEYEQE</sequence>
<dbReference type="Pfam" id="PF08774">
    <property type="entry name" value="VRR_NUC"/>
    <property type="match status" value="1"/>
</dbReference>
<evidence type="ECO:0000256" key="1">
    <source>
        <dbReference type="ARBA" id="ARBA00001946"/>
    </source>
</evidence>
<evidence type="ECO:0000256" key="3">
    <source>
        <dbReference type="ARBA" id="ARBA00022801"/>
    </source>
</evidence>